<dbReference type="AlphaFoldDB" id="A0A5J6WZL5"/>
<dbReference type="SUPFAM" id="SSF55073">
    <property type="entry name" value="Nucleotide cyclase"/>
    <property type="match status" value="1"/>
</dbReference>
<dbReference type="PANTHER" id="PTHR43102">
    <property type="entry name" value="SLR1143 PROTEIN"/>
    <property type="match status" value="1"/>
</dbReference>
<dbReference type="InterPro" id="IPR029016">
    <property type="entry name" value="GAF-like_dom_sf"/>
</dbReference>
<dbReference type="NCBIfam" id="TIGR00254">
    <property type="entry name" value="GGDEF"/>
    <property type="match status" value="1"/>
</dbReference>
<feature type="domain" description="GGDEF" evidence="1">
    <location>
        <begin position="194"/>
        <end position="311"/>
    </location>
</feature>
<evidence type="ECO:0000259" key="1">
    <source>
        <dbReference type="PROSITE" id="PS50887"/>
    </source>
</evidence>
<dbReference type="InterPro" id="IPR000160">
    <property type="entry name" value="GGDEF_dom"/>
</dbReference>
<dbReference type="Pfam" id="PF01590">
    <property type="entry name" value="GAF"/>
    <property type="match status" value="1"/>
</dbReference>
<dbReference type="Proteomes" id="UP000594034">
    <property type="component" value="Chromosome"/>
</dbReference>
<dbReference type="PANTHER" id="PTHR43102:SF2">
    <property type="entry name" value="GAF DOMAIN-CONTAINING PROTEIN"/>
    <property type="match status" value="1"/>
</dbReference>
<dbReference type="Pfam" id="PF00990">
    <property type="entry name" value="GGDEF"/>
    <property type="match status" value="1"/>
</dbReference>
<dbReference type="InterPro" id="IPR043128">
    <property type="entry name" value="Rev_trsase/Diguanyl_cyclase"/>
</dbReference>
<gene>
    <name evidence="2" type="ORF">FE240_14105</name>
</gene>
<dbReference type="PROSITE" id="PS50887">
    <property type="entry name" value="GGDEF"/>
    <property type="match status" value="1"/>
</dbReference>
<dbReference type="SMART" id="SM00267">
    <property type="entry name" value="GGDEF"/>
    <property type="match status" value="1"/>
</dbReference>
<sequence>MQTPSLPKDEALRLRCLLRLELLDSPREAQFDRLTQLACDIFNVPIALISLVDRERQWFKSAQGLTVRETARDYSFCAHAILGDTALVVEDASRDERFRGNPLVDGEPHIAFYAGHPVRAPEGAKIGTLCIIDREPRHLSERELRILAQLALLVESEIAMHRQAIQDELTRLLNRRGFALMAGQVLHQLYRIGMPVSVLFLDLDGVRHLNERFGHGEGDRALRQCAEALGAVFRASDLCARIGGDEFAVLLADADEGSAAVAAGRLHEALLLSGRSAALGWATSHMHECPQLDDLLLRAEQAMHRAKKGGA</sequence>
<dbReference type="InterPro" id="IPR003018">
    <property type="entry name" value="GAF"/>
</dbReference>
<name>A0A5J6WZL5_9GAMM</name>
<dbReference type="EMBL" id="CP040449">
    <property type="protein sequence ID" value="QFI55721.1"/>
    <property type="molecule type" value="Genomic_DNA"/>
</dbReference>
<dbReference type="CDD" id="cd01949">
    <property type="entry name" value="GGDEF"/>
    <property type="match status" value="1"/>
</dbReference>
<dbReference type="SMART" id="SM00065">
    <property type="entry name" value="GAF"/>
    <property type="match status" value="1"/>
</dbReference>
<protein>
    <submittedName>
        <fullName evidence="2">Sensor domain-containing diguanylate cyclase</fullName>
    </submittedName>
</protein>
<proteinExistence type="predicted"/>
<dbReference type="Gene3D" id="3.30.70.270">
    <property type="match status" value="1"/>
</dbReference>
<dbReference type="KEGG" id="asim:FE240_14105"/>
<keyword evidence="3" id="KW-1185">Reference proteome</keyword>
<reference evidence="2 3" key="1">
    <citation type="submission" date="2019-05" db="EMBL/GenBank/DDBJ databases">
        <title>OXA-830, a novel chromosomally encoded expanded-spectrum class D beta-lactamase in Aeromonas simiae.</title>
        <authorList>
            <person name="Zhou W."/>
            <person name="Chen Q."/>
        </authorList>
    </citation>
    <scope>NUCLEOTIDE SEQUENCE [LARGE SCALE GENOMIC DNA]</scope>
    <source>
        <strain evidence="2 3">A6</strain>
    </source>
</reference>
<organism evidence="2 3">
    <name type="scientific">Aeromonas simiae</name>
    <dbReference type="NCBI Taxonomy" id="218936"/>
    <lineage>
        <taxon>Bacteria</taxon>
        <taxon>Pseudomonadati</taxon>
        <taxon>Pseudomonadota</taxon>
        <taxon>Gammaproteobacteria</taxon>
        <taxon>Aeromonadales</taxon>
        <taxon>Aeromonadaceae</taxon>
        <taxon>Aeromonas</taxon>
    </lineage>
</organism>
<evidence type="ECO:0000313" key="2">
    <source>
        <dbReference type="EMBL" id="QFI55721.1"/>
    </source>
</evidence>
<dbReference type="RefSeq" id="WP_193001811.1">
    <property type="nucleotide sequence ID" value="NZ_CP040449.1"/>
</dbReference>
<dbReference type="Gene3D" id="3.30.450.40">
    <property type="match status" value="1"/>
</dbReference>
<dbReference type="SUPFAM" id="SSF55781">
    <property type="entry name" value="GAF domain-like"/>
    <property type="match status" value="1"/>
</dbReference>
<evidence type="ECO:0000313" key="3">
    <source>
        <dbReference type="Proteomes" id="UP000594034"/>
    </source>
</evidence>
<accession>A0A5J6WZL5</accession>
<dbReference type="InterPro" id="IPR029787">
    <property type="entry name" value="Nucleotide_cyclase"/>
</dbReference>